<dbReference type="EMBL" id="JAIWYP010000011">
    <property type="protein sequence ID" value="KAH3738777.1"/>
    <property type="molecule type" value="Genomic_DNA"/>
</dbReference>
<comment type="caution">
    <text evidence="1">The sequence shown here is derived from an EMBL/GenBank/DDBJ whole genome shotgun (WGS) entry which is preliminary data.</text>
</comment>
<gene>
    <name evidence="1" type="ORF">DPMN_045420</name>
</gene>
<sequence>MFQEQILIKINFKCSLINCSVTIRDFIRNTSDYKRKIDCSNHKFWSTSSHTATLRIPQ</sequence>
<dbReference type="AlphaFoldDB" id="A0A9D4D614"/>
<name>A0A9D4D614_DREPO</name>
<evidence type="ECO:0000313" key="2">
    <source>
        <dbReference type="Proteomes" id="UP000828390"/>
    </source>
</evidence>
<dbReference type="Proteomes" id="UP000828390">
    <property type="component" value="Unassembled WGS sequence"/>
</dbReference>
<accession>A0A9D4D614</accession>
<proteinExistence type="predicted"/>
<reference evidence="1" key="2">
    <citation type="submission" date="2020-11" db="EMBL/GenBank/DDBJ databases">
        <authorList>
            <person name="McCartney M.A."/>
            <person name="Auch B."/>
            <person name="Kono T."/>
            <person name="Mallez S."/>
            <person name="Becker A."/>
            <person name="Gohl D.M."/>
            <person name="Silverstein K.A.T."/>
            <person name="Koren S."/>
            <person name="Bechman K.B."/>
            <person name="Herman A."/>
            <person name="Abrahante J.E."/>
            <person name="Garbe J."/>
        </authorList>
    </citation>
    <scope>NUCLEOTIDE SEQUENCE</scope>
    <source>
        <strain evidence="1">Duluth1</strain>
        <tissue evidence="1">Whole animal</tissue>
    </source>
</reference>
<reference evidence="1" key="1">
    <citation type="journal article" date="2019" name="bioRxiv">
        <title>The Genome of the Zebra Mussel, Dreissena polymorpha: A Resource for Invasive Species Research.</title>
        <authorList>
            <person name="McCartney M.A."/>
            <person name="Auch B."/>
            <person name="Kono T."/>
            <person name="Mallez S."/>
            <person name="Zhang Y."/>
            <person name="Obille A."/>
            <person name="Becker A."/>
            <person name="Abrahante J.E."/>
            <person name="Garbe J."/>
            <person name="Badalamenti J.P."/>
            <person name="Herman A."/>
            <person name="Mangelson H."/>
            <person name="Liachko I."/>
            <person name="Sullivan S."/>
            <person name="Sone E.D."/>
            <person name="Koren S."/>
            <person name="Silverstein K.A.T."/>
            <person name="Beckman K.B."/>
            <person name="Gohl D.M."/>
        </authorList>
    </citation>
    <scope>NUCLEOTIDE SEQUENCE</scope>
    <source>
        <strain evidence="1">Duluth1</strain>
        <tissue evidence="1">Whole animal</tissue>
    </source>
</reference>
<keyword evidence="2" id="KW-1185">Reference proteome</keyword>
<protein>
    <submittedName>
        <fullName evidence="1">Uncharacterized protein</fullName>
    </submittedName>
</protein>
<evidence type="ECO:0000313" key="1">
    <source>
        <dbReference type="EMBL" id="KAH3738777.1"/>
    </source>
</evidence>
<organism evidence="1 2">
    <name type="scientific">Dreissena polymorpha</name>
    <name type="common">Zebra mussel</name>
    <name type="synonym">Mytilus polymorpha</name>
    <dbReference type="NCBI Taxonomy" id="45954"/>
    <lineage>
        <taxon>Eukaryota</taxon>
        <taxon>Metazoa</taxon>
        <taxon>Spiralia</taxon>
        <taxon>Lophotrochozoa</taxon>
        <taxon>Mollusca</taxon>
        <taxon>Bivalvia</taxon>
        <taxon>Autobranchia</taxon>
        <taxon>Heteroconchia</taxon>
        <taxon>Euheterodonta</taxon>
        <taxon>Imparidentia</taxon>
        <taxon>Neoheterodontei</taxon>
        <taxon>Myida</taxon>
        <taxon>Dreissenoidea</taxon>
        <taxon>Dreissenidae</taxon>
        <taxon>Dreissena</taxon>
    </lineage>
</organism>